<feature type="compositionally biased region" description="Polar residues" evidence="1">
    <location>
        <begin position="189"/>
        <end position="199"/>
    </location>
</feature>
<evidence type="ECO:0008006" key="5">
    <source>
        <dbReference type="Google" id="ProtNLM"/>
    </source>
</evidence>
<comment type="caution">
    <text evidence="3">The sequence shown here is derived from an EMBL/GenBank/DDBJ whole genome shotgun (WGS) entry which is preliminary data.</text>
</comment>
<keyword evidence="2" id="KW-1133">Transmembrane helix</keyword>
<evidence type="ECO:0000313" key="3">
    <source>
        <dbReference type="EMBL" id="OYT03622.1"/>
    </source>
</evidence>
<sequence length="213" mass="23293">MHLFWIITLLLATILILLFLALPFTPAGRERIRNNKLRYSLGLVVWIVVAIYLYGNVQNTSYSKNTTNLHKSQKAISKESNSTQKESSSHYSDGSLGQDLAKSESHSYQNVSYNDLDSNSDELNGKDIAITGTVSKVHKEDGSYVLAVSMDNNQAENVMVAVDGSSVPKGKKISKGDQLTIKGTGGGKQSTPNELTDGNNIPYVDCSETVEFQ</sequence>
<protein>
    <recommendedName>
        <fullName evidence="5">tRNA_anti-like</fullName>
    </recommendedName>
</protein>
<proteinExistence type="predicted"/>
<dbReference type="Pfam" id="PF12869">
    <property type="entry name" value="tRNA_anti-like"/>
    <property type="match status" value="1"/>
</dbReference>
<dbReference type="EMBL" id="NGQC01000031">
    <property type="protein sequence ID" value="OYT03622.1"/>
    <property type="molecule type" value="Genomic_DNA"/>
</dbReference>
<dbReference type="InterPro" id="IPR024422">
    <property type="entry name" value="Protein_unknown_function_OB"/>
</dbReference>
<organism evidence="3 4">
    <name type="scientific">Limosilactobacillus reuteri</name>
    <name type="common">Lactobacillus reuteri</name>
    <dbReference type="NCBI Taxonomy" id="1598"/>
    <lineage>
        <taxon>Bacteria</taxon>
        <taxon>Bacillati</taxon>
        <taxon>Bacillota</taxon>
        <taxon>Bacilli</taxon>
        <taxon>Lactobacillales</taxon>
        <taxon>Lactobacillaceae</taxon>
        <taxon>Limosilactobacillus</taxon>
    </lineage>
</organism>
<feature type="transmembrane region" description="Helical" evidence="2">
    <location>
        <begin position="37"/>
        <end position="55"/>
    </location>
</feature>
<keyword evidence="2" id="KW-0812">Transmembrane</keyword>
<feature type="compositionally biased region" description="Polar residues" evidence="1">
    <location>
        <begin position="73"/>
        <end position="92"/>
    </location>
</feature>
<accession>A0A256VJE9</accession>
<evidence type="ECO:0000313" key="4">
    <source>
        <dbReference type="Proteomes" id="UP000216122"/>
    </source>
</evidence>
<dbReference type="AlphaFoldDB" id="A0A256VJE9"/>
<gene>
    <name evidence="3" type="ORF">CBG21_04955</name>
</gene>
<evidence type="ECO:0000256" key="1">
    <source>
        <dbReference type="SAM" id="MobiDB-lite"/>
    </source>
</evidence>
<reference evidence="3 4" key="2">
    <citation type="submission" date="2017-09" db="EMBL/GenBank/DDBJ databases">
        <title>Tripartite evolution among Lactobacillus johnsonii, Lactobacillus taiwanensis, Lactobacillus reuteri and their rodent host.</title>
        <authorList>
            <person name="Wang T."/>
            <person name="Knowles S."/>
            <person name="Cheng C."/>
        </authorList>
    </citation>
    <scope>NUCLEOTIDE SEQUENCE [LARGE SCALE GENOMIC DNA]</scope>
    <source>
        <strain evidence="3 4">103v</strain>
    </source>
</reference>
<feature type="region of interest" description="Disordered" evidence="1">
    <location>
        <begin position="73"/>
        <end position="99"/>
    </location>
</feature>
<keyword evidence="2" id="KW-0472">Membrane</keyword>
<feature type="transmembrane region" description="Helical" evidence="2">
    <location>
        <begin position="6"/>
        <end position="25"/>
    </location>
</feature>
<reference evidence="4" key="1">
    <citation type="submission" date="2017-05" db="EMBL/GenBank/DDBJ databases">
        <authorList>
            <person name="Lin X.B."/>
            <person name="Stothard P."/>
            <person name="Tasseva G."/>
            <person name="Walter J."/>
        </authorList>
    </citation>
    <scope>NUCLEOTIDE SEQUENCE [LARGE SCALE GENOMIC DNA]</scope>
    <source>
        <strain evidence="4">103v</strain>
    </source>
</reference>
<name>A0A256VJE9_LIMRT</name>
<feature type="region of interest" description="Disordered" evidence="1">
    <location>
        <begin position="169"/>
        <end position="202"/>
    </location>
</feature>
<dbReference type="Proteomes" id="UP000216122">
    <property type="component" value="Unassembled WGS sequence"/>
</dbReference>
<evidence type="ECO:0000256" key="2">
    <source>
        <dbReference type="SAM" id="Phobius"/>
    </source>
</evidence>
<dbReference type="RefSeq" id="WP_094504165.1">
    <property type="nucleotide sequence ID" value="NZ_NGPH01000030.1"/>
</dbReference>